<evidence type="ECO:0000313" key="3">
    <source>
        <dbReference type="EMBL" id="TNN11300.1"/>
    </source>
</evidence>
<dbReference type="OrthoDB" id="448087at2759"/>
<comment type="caution">
    <text evidence="3">The sequence shown here is derived from an EMBL/GenBank/DDBJ whole genome shotgun (WGS) entry which is preliminary data.</text>
</comment>
<reference evidence="3 4" key="1">
    <citation type="submission" date="2019-03" db="EMBL/GenBank/DDBJ databases">
        <title>An improved genome assembly of the fluke Schistosoma japonicum.</title>
        <authorList>
            <person name="Hu W."/>
            <person name="Luo F."/>
            <person name="Yin M."/>
            <person name="Mo X."/>
            <person name="Sun C."/>
            <person name="Wu Q."/>
            <person name="Zhu B."/>
            <person name="Xiang M."/>
            <person name="Wang J."/>
            <person name="Wang Y."/>
            <person name="Zhang T."/>
            <person name="Xu B."/>
            <person name="Zheng H."/>
            <person name="Feng Z."/>
        </authorList>
    </citation>
    <scope>NUCLEOTIDE SEQUENCE [LARGE SCALE GENOMIC DNA]</scope>
    <source>
        <strain evidence="3">HuSjv2</strain>
        <tissue evidence="3">Worms</tissue>
    </source>
</reference>
<dbReference type="PANTHER" id="PTHR21549">
    <property type="entry name" value="MUTATED IN BLADDER CANCER 1"/>
    <property type="match status" value="1"/>
</dbReference>
<dbReference type="Proteomes" id="UP000311919">
    <property type="component" value="Unassembled WGS sequence"/>
</dbReference>
<name>A0A4Z2D563_SCHJA</name>
<protein>
    <submittedName>
        <fullName evidence="3">Coiled-coil domain-containing protein</fullName>
    </submittedName>
</protein>
<organism evidence="3 4">
    <name type="scientific">Schistosoma japonicum</name>
    <name type="common">Blood fluke</name>
    <dbReference type="NCBI Taxonomy" id="6182"/>
    <lineage>
        <taxon>Eukaryota</taxon>
        <taxon>Metazoa</taxon>
        <taxon>Spiralia</taxon>
        <taxon>Lophotrochozoa</taxon>
        <taxon>Platyhelminthes</taxon>
        <taxon>Trematoda</taxon>
        <taxon>Digenea</taxon>
        <taxon>Strigeidida</taxon>
        <taxon>Schistosomatoidea</taxon>
        <taxon>Schistosomatidae</taxon>
        <taxon>Schistosoma</taxon>
    </lineage>
</organism>
<sequence>MGIPECAWDWKCSDDEYLPAVLSEFILMDWEFYNRLEIVRKEYETLRLMDIKILNLKELEIFEYICNVYKRHVMHQRRYYTLDFMSRLFNKCSIKELISLLDHYERRNHLKDRAVSLKRTWKKSRDDLSIRIQATLSQIEEISNEQRIKAEKHEHQKELCNLLKKQVQRWRKEKLEISELEEKENAKRRLQQEKAQALKKAKENKIRQATKAEITEYQLMKIKAKEQEEQNDANRLKYLRQLHAKQSFKDMARLKEAHSLYLSEIKQKKLSNYLEKERLANEREKRFESLRKKVRPSVLPDLNRLMSGTESWIIKADRSQENNENVSQNQLDNVNRFGAKLFTYTNAQLCADNRTRLTMALHNVGLLNSDYARLVLSNTTSNHPIRKDTITSKELHESLREPINN</sequence>
<dbReference type="EMBL" id="SKCS01000302">
    <property type="protein sequence ID" value="TNN11300.1"/>
    <property type="molecule type" value="Genomic_DNA"/>
</dbReference>
<evidence type="ECO:0000256" key="1">
    <source>
        <dbReference type="ARBA" id="ARBA00023054"/>
    </source>
</evidence>
<keyword evidence="4" id="KW-1185">Reference proteome</keyword>
<dbReference type="PANTHER" id="PTHR21549:SF1">
    <property type="entry name" value="COILED-COIL DOMAIN-CONTAINING PROTEIN 148"/>
    <property type="match status" value="1"/>
</dbReference>
<dbReference type="STRING" id="6182.A0A4Z2D563"/>
<dbReference type="InterPro" id="IPR039902">
    <property type="entry name" value="CCDC148/CCDC112"/>
</dbReference>
<evidence type="ECO:0000313" key="4">
    <source>
        <dbReference type="Proteomes" id="UP000311919"/>
    </source>
</evidence>
<proteinExistence type="predicted"/>
<feature type="coiled-coil region" evidence="2">
    <location>
        <begin position="125"/>
        <end position="212"/>
    </location>
</feature>
<gene>
    <name evidence="3" type="ORF">EWB00_004727</name>
</gene>
<evidence type="ECO:0000256" key="2">
    <source>
        <dbReference type="SAM" id="Coils"/>
    </source>
</evidence>
<keyword evidence="1 2" id="KW-0175">Coiled coil</keyword>
<accession>A0A4Z2D563</accession>
<dbReference type="AlphaFoldDB" id="A0A4Z2D563"/>